<keyword evidence="3" id="KW-1185">Reference proteome</keyword>
<sequence length="121" mass="14485">MNGTMSPMQQRDFHNDKKKEFSDSEFLNENRGCFHHHHFVWVDDSLLTRFRRSSSSSSKVKKTKRKVMYSWLLGILKRNETRPTNGKKQSNFNNKSKNDTDESIFLVVRSEHQHQQQRQNE</sequence>
<feature type="compositionally biased region" description="Basic and acidic residues" evidence="1">
    <location>
        <begin position="109"/>
        <end position="121"/>
    </location>
</feature>
<dbReference type="Proteomes" id="UP000790347">
    <property type="component" value="Unassembled WGS sequence"/>
</dbReference>
<comment type="caution">
    <text evidence="2">The sequence shown here is derived from an EMBL/GenBank/DDBJ whole genome shotgun (WGS) entry which is preliminary data.</text>
</comment>
<feature type="region of interest" description="Disordered" evidence="1">
    <location>
        <begin position="1"/>
        <end position="21"/>
    </location>
</feature>
<dbReference type="AlphaFoldDB" id="A0A922KZW2"/>
<dbReference type="EMBL" id="ASGP02000005">
    <property type="protein sequence ID" value="KAH9506303.1"/>
    <property type="molecule type" value="Genomic_DNA"/>
</dbReference>
<accession>A0A922KZW2</accession>
<reference evidence="2" key="1">
    <citation type="submission" date="2013-05" db="EMBL/GenBank/DDBJ databases">
        <authorList>
            <person name="Yim A.K.Y."/>
            <person name="Chan T.F."/>
            <person name="Ji K.M."/>
            <person name="Liu X.Y."/>
            <person name="Zhou J.W."/>
            <person name="Li R.Q."/>
            <person name="Yang K.Y."/>
            <person name="Li J."/>
            <person name="Li M."/>
            <person name="Law P.T.W."/>
            <person name="Wu Y.L."/>
            <person name="Cai Z.L."/>
            <person name="Qin H."/>
            <person name="Bao Y."/>
            <person name="Leung R.K.K."/>
            <person name="Ng P.K.S."/>
            <person name="Zou J."/>
            <person name="Zhong X.J."/>
            <person name="Ran P.X."/>
            <person name="Zhong N.S."/>
            <person name="Liu Z.G."/>
            <person name="Tsui S.K.W."/>
        </authorList>
    </citation>
    <scope>NUCLEOTIDE SEQUENCE</scope>
    <source>
        <strain evidence="2">Derf</strain>
        <tissue evidence="2">Whole organism</tissue>
    </source>
</reference>
<feature type="compositionally biased region" description="Basic and acidic residues" evidence="1">
    <location>
        <begin position="11"/>
        <end position="21"/>
    </location>
</feature>
<evidence type="ECO:0000313" key="3">
    <source>
        <dbReference type="Proteomes" id="UP000790347"/>
    </source>
</evidence>
<feature type="region of interest" description="Disordered" evidence="1">
    <location>
        <begin position="79"/>
        <end position="121"/>
    </location>
</feature>
<proteinExistence type="predicted"/>
<protein>
    <submittedName>
        <fullName evidence="2">Uncharacterized protein</fullName>
    </submittedName>
</protein>
<evidence type="ECO:0000256" key="1">
    <source>
        <dbReference type="SAM" id="MobiDB-lite"/>
    </source>
</evidence>
<organism evidence="2 3">
    <name type="scientific">Dermatophagoides farinae</name>
    <name type="common">American house dust mite</name>
    <dbReference type="NCBI Taxonomy" id="6954"/>
    <lineage>
        <taxon>Eukaryota</taxon>
        <taxon>Metazoa</taxon>
        <taxon>Ecdysozoa</taxon>
        <taxon>Arthropoda</taxon>
        <taxon>Chelicerata</taxon>
        <taxon>Arachnida</taxon>
        <taxon>Acari</taxon>
        <taxon>Acariformes</taxon>
        <taxon>Sarcoptiformes</taxon>
        <taxon>Astigmata</taxon>
        <taxon>Psoroptidia</taxon>
        <taxon>Analgoidea</taxon>
        <taxon>Pyroglyphidae</taxon>
        <taxon>Dermatophagoidinae</taxon>
        <taxon>Dermatophagoides</taxon>
    </lineage>
</organism>
<reference evidence="2" key="2">
    <citation type="journal article" date="2022" name="Res Sq">
        <title>Comparative Genomics Reveals Insights into the Divergent Evolution of Astigmatic Mites and Household Pest Adaptations.</title>
        <authorList>
            <person name="Xiong Q."/>
            <person name="Wan A.T.-Y."/>
            <person name="Liu X.-Y."/>
            <person name="Fung C.S.-H."/>
            <person name="Xiao X."/>
            <person name="Malainual N."/>
            <person name="Hou J."/>
            <person name="Wang L."/>
            <person name="Wang M."/>
            <person name="Yang K."/>
            <person name="Cui Y."/>
            <person name="Leung E."/>
            <person name="Nong W."/>
            <person name="Shin S.-K."/>
            <person name="Au S."/>
            <person name="Jeong K.Y."/>
            <person name="Chew F.T."/>
            <person name="Hui J."/>
            <person name="Leung T.F."/>
            <person name="Tungtrongchitr A."/>
            <person name="Zhong N."/>
            <person name="Liu Z."/>
            <person name="Tsui S."/>
        </authorList>
    </citation>
    <scope>NUCLEOTIDE SEQUENCE</scope>
    <source>
        <strain evidence="2">Derf</strain>
        <tissue evidence="2">Whole organism</tissue>
    </source>
</reference>
<evidence type="ECO:0000313" key="2">
    <source>
        <dbReference type="EMBL" id="KAH9506303.1"/>
    </source>
</evidence>
<name>A0A922KZW2_DERFA</name>
<gene>
    <name evidence="2" type="ORF">DERF_011043</name>
</gene>
<feature type="compositionally biased region" description="Low complexity" evidence="1">
    <location>
        <begin position="86"/>
        <end position="95"/>
    </location>
</feature>